<reference evidence="1 2" key="1">
    <citation type="submission" date="2016-10" db="EMBL/GenBank/DDBJ databases">
        <authorList>
            <person name="de Groot N.N."/>
        </authorList>
    </citation>
    <scope>NUCLEOTIDE SEQUENCE [LARGE SCALE GENOMIC DNA]</scope>
    <source>
        <strain evidence="1 2">KHGC13</strain>
    </source>
</reference>
<dbReference type="Pfam" id="PF09709">
    <property type="entry name" value="Cas_Csd1"/>
    <property type="match status" value="1"/>
</dbReference>
<dbReference type="OrthoDB" id="5389988at2"/>
<dbReference type="AlphaFoldDB" id="A0A1I7IG91"/>
<dbReference type="STRING" id="155865.SAMN05216515_1475"/>
<protein>
    <submittedName>
        <fullName evidence="1">CRISPR-associated protein, Csd1 family</fullName>
    </submittedName>
</protein>
<sequence length="594" mass="67848">MGLLQQAMKTYDSMSRIVGVTGGDGKEPLAPVGHITTKPQIRITIDADGTFLQAEAIDELKVIIPVTEQSAGRTSGICPHPICDQIGYITDSNQKKHSEYLQQLKGWACSDYSHPKVKAVFSYLGRNTVTSDLEEAGLLKIDEKGSVSNEKDLIVWWVTGLGEESGPIYTDQAVFRSWEEYYIHDLDQDGDVDFCYLTGEYLEKAKQHMKGVVSLNGNSKIISANDHVNFTYRGRFEKSDQAVSVSYIASQKAHNALKWVVANYGIPIGSRLFVAWNPDGHKVPSIINPMLPKQEERVDPKGYRKELGDAVKGYLYHFPETEKIVIAGFDAATSGRLAVTYYNELLRSDFLKRMMDWDNSCCWIDVKYGVHSPLLKDIVRFAYGTMRGEKDDQKFDVGERVMPEQMQRLIHCRIDRTGFPEDLMRALVRRAGNLKLLSKKNRSRVVFAACAAIRKYHWDHNKEEWEMALNPKCQDRSYQFGRLLAIMEGIERSALHGTDDRETNAIRLQQVFVQRPGYAAATIMEKLKTAYYPRLNPGLRVYYERLVGEVMEMLSAFPQEDYNKPLEETYLMGYYLQKNEFYTKKSEDEEKEAE</sequence>
<dbReference type="Proteomes" id="UP000198817">
    <property type="component" value="Unassembled WGS sequence"/>
</dbReference>
<gene>
    <name evidence="1" type="ORF">SAMN05216508_1455</name>
</gene>
<organism evidence="1 2">
    <name type="scientific">Eubacterium pyruvativorans</name>
    <dbReference type="NCBI Taxonomy" id="155865"/>
    <lineage>
        <taxon>Bacteria</taxon>
        <taxon>Bacillati</taxon>
        <taxon>Bacillota</taxon>
        <taxon>Clostridia</taxon>
        <taxon>Eubacteriales</taxon>
        <taxon>Eubacteriaceae</taxon>
        <taxon>Eubacterium</taxon>
    </lineage>
</organism>
<accession>A0A1I7IG91</accession>
<evidence type="ECO:0000313" key="2">
    <source>
        <dbReference type="Proteomes" id="UP000198817"/>
    </source>
</evidence>
<name>A0A1I7IG91_9FIRM</name>
<dbReference type="EMBL" id="FPBT01000045">
    <property type="protein sequence ID" value="SFU71949.1"/>
    <property type="molecule type" value="Genomic_DNA"/>
</dbReference>
<keyword evidence="2" id="KW-1185">Reference proteome</keyword>
<dbReference type="RefSeq" id="WP_090472240.1">
    <property type="nucleotide sequence ID" value="NZ_FOWF01000047.1"/>
</dbReference>
<dbReference type="NCBIfam" id="TIGR01863">
    <property type="entry name" value="cas_Csd1"/>
    <property type="match status" value="1"/>
</dbReference>
<dbReference type="InterPro" id="IPR010144">
    <property type="entry name" value="CRISPR-assoc_prot_Csd1-typ"/>
</dbReference>
<proteinExistence type="predicted"/>
<evidence type="ECO:0000313" key="1">
    <source>
        <dbReference type="EMBL" id="SFU71949.1"/>
    </source>
</evidence>